<name>A0A8J6BZG6_ZIZPA</name>
<sequence length="116" mass="12888">MADNGQLFWLSFHPRGSRLLRTRYVCRQSPSPAVFRATPQRRRRAAVPLSHRIATAQRYAATSSSSPLVSRTVLVARATETALKDSAQGNSPEKTAAAMTLMRRRTLAAAERHLWG</sequence>
<evidence type="ECO:0000313" key="1">
    <source>
        <dbReference type="EMBL" id="KAG8098111.1"/>
    </source>
</evidence>
<proteinExistence type="predicted"/>
<gene>
    <name evidence="1" type="ORF">GUJ93_ZPchr0013g37329</name>
</gene>
<evidence type="ECO:0000313" key="2">
    <source>
        <dbReference type="Proteomes" id="UP000729402"/>
    </source>
</evidence>
<protein>
    <submittedName>
        <fullName evidence="1">Uncharacterized protein</fullName>
    </submittedName>
</protein>
<comment type="caution">
    <text evidence="1">The sequence shown here is derived from an EMBL/GenBank/DDBJ whole genome shotgun (WGS) entry which is preliminary data.</text>
</comment>
<reference evidence="1" key="1">
    <citation type="journal article" date="2021" name="bioRxiv">
        <title>Whole Genome Assembly and Annotation of Northern Wild Rice, Zizania palustris L., Supports a Whole Genome Duplication in the Zizania Genus.</title>
        <authorList>
            <person name="Haas M."/>
            <person name="Kono T."/>
            <person name="Macchietto M."/>
            <person name="Millas R."/>
            <person name="McGilp L."/>
            <person name="Shao M."/>
            <person name="Duquette J."/>
            <person name="Hirsch C.N."/>
            <person name="Kimball J."/>
        </authorList>
    </citation>
    <scope>NUCLEOTIDE SEQUENCE</scope>
    <source>
        <tissue evidence="1">Fresh leaf tissue</tissue>
    </source>
</reference>
<keyword evidence="2" id="KW-1185">Reference proteome</keyword>
<dbReference type="AlphaFoldDB" id="A0A8J6BZG6"/>
<accession>A0A8J6BZG6</accession>
<dbReference type="Proteomes" id="UP000729402">
    <property type="component" value="Unassembled WGS sequence"/>
</dbReference>
<reference evidence="1" key="2">
    <citation type="submission" date="2021-02" db="EMBL/GenBank/DDBJ databases">
        <authorList>
            <person name="Kimball J.A."/>
            <person name="Haas M.W."/>
            <person name="Macchietto M."/>
            <person name="Kono T."/>
            <person name="Duquette J."/>
            <person name="Shao M."/>
        </authorList>
    </citation>
    <scope>NUCLEOTIDE SEQUENCE</scope>
    <source>
        <tissue evidence="1">Fresh leaf tissue</tissue>
    </source>
</reference>
<organism evidence="1 2">
    <name type="scientific">Zizania palustris</name>
    <name type="common">Northern wild rice</name>
    <dbReference type="NCBI Taxonomy" id="103762"/>
    <lineage>
        <taxon>Eukaryota</taxon>
        <taxon>Viridiplantae</taxon>
        <taxon>Streptophyta</taxon>
        <taxon>Embryophyta</taxon>
        <taxon>Tracheophyta</taxon>
        <taxon>Spermatophyta</taxon>
        <taxon>Magnoliopsida</taxon>
        <taxon>Liliopsida</taxon>
        <taxon>Poales</taxon>
        <taxon>Poaceae</taxon>
        <taxon>BOP clade</taxon>
        <taxon>Oryzoideae</taxon>
        <taxon>Oryzeae</taxon>
        <taxon>Zizaniinae</taxon>
        <taxon>Zizania</taxon>
    </lineage>
</organism>
<dbReference type="EMBL" id="JAAALK010000079">
    <property type="protein sequence ID" value="KAG8098111.1"/>
    <property type="molecule type" value="Genomic_DNA"/>
</dbReference>